<evidence type="ECO:0000313" key="3">
    <source>
        <dbReference type="Proteomes" id="UP001317629"/>
    </source>
</evidence>
<dbReference type="Gene3D" id="3.40.50.300">
    <property type="entry name" value="P-loop containing nucleotide triphosphate hydrolases"/>
    <property type="match status" value="1"/>
</dbReference>
<evidence type="ECO:0000313" key="2">
    <source>
        <dbReference type="EMBL" id="BDV32514.1"/>
    </source>
</evidence>
<organism evidence="2 3">
    <name type="scientific">Methylocystis iwaonis</name>
    <dbReference type="NCBI Taxonomy" id="2885079"/>
    <lineage>
        <taxon>Bacteria</taxon>
        <taxon>Pseudomonadati</taxon>
        <taxon>Pseudomonadota</taxon>
        <taxon>Alphaproteobacteria</taxon>
        <taxon>Hyphomicrobiales</taxon>
        <taxon>Methylocystaceae</taxon>
        <taxon>Methylocystis</taxon>
    </lineage>
</organism>
<dbReference type="SUPFAM" id="SSF52540">
    <property type="entry name" value="P-loop containing nucleoside triphosphate hydrolases"/>
    <property type="match status" value="1"/>
</dbReference>
<protein>
    <recommendedName>
        <fullName evidence="4">Protein ImuA</fullName>
    </recommendedName>
</protein>
<gene>
    <name evidence="2" type="ORF">SS37A_00430</name>
</gene>
<dbReference type="EMBL" id="AP027142">
    <property type="protein sequence ID" value="BDV32514.1"/>
    <property type="molecule type" value="Genomic_DNA"/>
</dbReference>
<evidence type="ECO:0008006" key="4">
    <source>
        <dbReference type="Google" id="ProtNLM"/>
    </source>
</evidence>
<dbReference type="InterPro" id="IPR027417">
    <property type="entry name" value="P-loop_NTPase"/>
</dbReference>
<sequence>MSQSGVSERILFLRRRIAAIEARDATAARDSPRHCEERQRRSNPEPHRGPGVLRCARNDDDFLEPLFAARRGGLSEIFSARPPDAPAAAAFAFAMALRAQAARGGGALVFIIEDMSAREFGLPYGRGLMAAGVDLSRVALVRVRRPREALWAMEEALKSPGCAAVVTEAFLDARLYDLAASRRLLLAARRGGALGVLAPQGAPAGRVSSAAELRVEIAAKSAPVPSSALPAARPPLSPLAPFLWRRRVLKARAGLLGAPGEIDPAQWRDIAFDPERVAFRHAFPERFPAEARDRPPVAAPSRRRA</sequence>
<accession>A0ABM8E3Z0</accession>
<proteinExistence type="predicted"/>
<reference evidence="2 3" key="1">
    <citation type="journal article" date="2023" name="Int. J. Syst. Evol. Microbiol.">
        <title>Methylocystis iwaonis sp. nov., a type II methane-oxidizing bacterium from surface soil of a rice paddy field in Japan, and emended description of the genus Methylocystis (ex Whittenbury et al. 1970) Bowman et al. 1993.</title>
        <authorList>
            <person name="Kaise H."/>
            <person name="Sawadogo J.B."/>
            <person name="Alam M.S."/>
            <person name="Ueno C."/>
            <person name="Dianou D."/>
            <person name="Shinjo R."/>
            <person name="Asakawa S."/>
        </authorList>
    </citation>
    <scope>NUCLEOTIDE SEQUENCE [LARGE SCALE GENOMIC DNA]</scope>
    <source>
        <strain evidence="2 3">SS37A-Re</strain>
    </source>
</reference>
<feature type="compositionally biased region" description="Basic and acidic residues" evidence="1">
    <location>
        <begin position="25"/>
        <end position="48"/>
    </location>
</feature>
<feature type="region of interest" description="Disordered" evidence="1">
    <location>
        <begin position="25"/>
        <end position="52"/>
    </location>
</feature>
<keyword evidence="3" id="KW-1185">Reference proteome</keyword>
<evidence type="ECO:0000256" key="1">
    <source>
        <dbReference type="SAM" id="MobiDB-lite"/>
    </source>
</evidence>
<name>A0ABM8E3Z0_9HYPH</name>
<dbReference type="Proteomes" id="UP001317629">
    <property type="component" value="Chromosome"/>
</dbReference>